<dbReference type="InterPro" id="IPR051554">
    <property type="entry name" value="Acetyltransferase_Eis"/>
</dbReference>
<dbReference type="PROSITE" id="PS51186">
    <property type="entry name" value="GNAT"/>
    <property type="match status" value="1"/>
</dbReference>
<dbReference type="GO" id="GO:0034069">
    <property type="term" value="F:aminoglycoside N-acetyltransferase activity"/>
    <property type="evidence" value="ECO:0007669"/>
    <property type="project" value="TreeGrafter"/>
</dbReference>
<keyword evidence="2" id="KW-0808">Transferase</keyword>
<feature type="domain" description="N-acetyltransferase" evidence="1">
    <location>
        <begin position="109"/>
        <end position="254"/>
    </location>
</feature>
<dbReference type="Pfam" id="PF00583">
    <property type="entry name" value="Acetyltransf_1"/>
    <property type="match status" value="1"/>
</dbReference>
<dbReference type="GO" id="GO:0030649">
    <property type="term" value="P:aminoglycoside antibiotic catabolic process"/>
    <property type="evidence" value="ECO:0007669"/>
    <property type="project" value="TreeGrafter"/>
</dbReference>
<dbReference type="InterPro" id="IPR000182">
    <property type="entry name" value="GNAT_dom"/>
</dbReference>
<organism evidence="2 3">
    <name type="scientific">Prauserella shujinwangii</name>
    <dbReference type="NCBI Taxonomy" id="1453103"/>
    <lineage>
        <taxon>Bacteria</taxon>
        <taxon>Bacillati</taxon>
        <taxon>Actinomycetota</taxon>
        <taxon>Actinomycetes</taxon>
        <taxon>Pseudonocardiales</taxon>
        <taxon>Pseudonocardiaceae</taxon>
        <taxon>Prauserella</taxon>
    </lineage>
</organism>
<evidence type="ECO:0000259" key="1">
    <source>
        <dbReference type="PROSITE" id="PS51186"/>
    </source>
</evidence>
<accession>A0A2T0M0H5</accession>
<dbReference type="AlphaFoldDB" id="A0A2T0M0H5"/>
<reference evidence="2 3" key="1">
    <citation type="submission" date="2018-03" db="EMBL/GenBank/DDBJ databases">
        <title>Genomic Encyclopedia of Type Strains, Phase III (KMG-III): the genomes of soil and plant-associated and newly described type strains.</title>
        <authorList>
            <person name="Whitman W."/>
        </authorList>
    </citation>
    <scope>NUCLEOTIDE SEQUENCE [LARGE SCALE GENOMIC DNA]</scope>
    <source>
        <strain evidence="2 3">CGMCC 4.7125</strain>
    </source>
</reference>
<protein>
    <submittedName>
        <fullName evidence="2">Acetyltransferase (GNAT) family protein</fullName>
    </submittedName>
</protein>
<dbReference type="SUPFAM" id="SSF55729">
    <property type="entry name" value="Acyl-CoA N-acyltransferases (Nat)"/>
    <property type="match status" value="1"/>
</dbReference>
<comment type="caution">
    <text evidence="2">The sequence shown here is derived from an EMBL/GenBank/DDBJ whole genome shotgun (WGS) entry which is preliminary data.</text>
</comment>
<dbReference type="Proteomes" id="UP000238362">
    <property type="component" value="Unassembled WGS sequence"/>
</dbReference>
<dbReference type="Gene3D" id="3.40.630.30">
    <property type="match status" value="1"/>
</dbReference>
<gene>
    <name evidence="2" type="ORF">B0I33_102210</name>
</gene>
<evidence type="ECO:0000313" key="3">
    <source>
        <dbReference type="Proteomes" id="UP000238362"/>
    </source>
</evidence>
<proteinExistence type="predicted"/>
<dbReference type="EMBL" id="PVNH01000002">
    <property type="protein sequence ID" value="PRX50092.1"/>
    <property type="molecule type" value="Genomic_DNA"/>
</dbReference>
<evidence type="ECO:0000313" key="2">
    <source>
        <dbReference type="EMBL" id="PRX50092.1"/>
    </source>
</evidence>
<keyword evidence="3" id="KW-1185">Reference proteome</keyword>
<name>A0A2T0M0H5_9PSEU</name>
<dbReference type="PANTHER" id="PTHR37817">
    <property type="entry name" value="N-ACETYLTRANSFERASE EIS"/>
    <property type="match status" value="1"/>
</dbReference>
<dbReference type="PANTHER" id="PTHR37817:SF1">
    <property type="entry name" value="N-ACETYLTRANSFERASE EIS"/>
    <property type="match status" value="1"/>
</dbReference>
<dbReference type="InterPro" id="IPR016181">
    <property type="entry name" value="Acyl_CoA_acyltransferase"/>
</dbReference>
<sequence length="273" mass="30254">MPQLANSRAYWLGWGSTDPVDADLPLYRSDLPHPLLNGVLRLRRRRLDDAVAEARRRLNGTRWLWWVGADSDPGVAEGLLSLGATEVQTMPVLAVRLDRTWEATGPAGLVIEPVEDTRGIAEFVEAYSSPMGVPDTAVVATIEREVNRTRRNDEIIRFVGRLDGRVVGTAATSISNRVAGVYVVTTGSGHRRRGIGTALTAAALRAGRERGLSVATLQASRDGEPVYLRMGFQPVTRYRLFSFRVSRRMRQHGETWPVSITTADGRRRSVVRR</sequence>